<protein>
    <submittedName>
        <fullName evidence="1">Uncharacterized protein</fullName>
    </submittedName>
</protein>
<sequence length="62" mass="7416">MYTFTNVTYIHKPPIYICRPPHRPSHTFTNLQYTFANVTNIYSQTFTDLSIYCTIHIKYPIQ</sequence>
<dbReference type="AlphaFoldDB" id="A0A6C0BFL6"/>
<proteinExistence type="predicted"/>
<organism evidence="1">
    <name type="scientific">viral metagenome</name>
    <dbReference type="NCBI Taxonomy" id="1070528"/>
    <lineage>
        <taxon>unclassified sequences</taxon>
        <taxon>metagenomes</taxon>
        <taxon>organismal metagenomes</taxon>
    </lineage>
</organism>
<reference evidence="1" key="1">
    <citation type="journal article" date="2020" name="Nature">
        <title>Giant virus diversity and host interactions through global metagenomics.</title>
        <authorList>
            <person name="Schulz F."/>
            <person name="Roux S."/>
            <person name="Paez-Espino D."/>
            <person name="Jungbluth S."/>
            <person name="Walsh D.A."/>
            <person name="Denef V.J."/>
            <person name="McMahon K.D."/>
            <person name="Konstantinidis K.T."/>
            <person name="Eloe-Fadrosh E.A."/>
            <person name="Kyrpides N.C."/>
            <person name="Woyke T."/>
        </authorList>
    </citation>
    <scope>NUCLEOTIDE SEQUENCE</scope>
    <source>
        <strain evidence="1">GVMAG-M-3300010354-11</strain>
    </source>
</reference>
<evidence type="ECO:0000313" key="1">
    <source>
        <dbReference type="EMBL" id="QHS90772.1"/>
    </source>
</evidence>
<accession>A0A6C0BFL6</accession>
<dbReference type="EMBL" id="MN739145">
    <property type="protein sequence ID" value="QHS90772.1"/>
    <property type="molecule type" value="Genomic_DNA"/>
</dbReference>
<name>A0A6C0BFL6_9ZZZZ</name>